<dbReference type="GeneID" id="19894241"/>
<dbReference type="PANTHER" id="PTHR45618">
    <property type="entry name" value="MITOCHONDRIAL DICARBOXYLATE CARRIER-RELATED"/>
    <property type="match status" value="1"/>
</dbReference>
<evidence type="ECO:0000256" key="9">
    <source>
        <dbReference type="RuleBase" id="RU000488"/>
    </source>
</evidence>
<dbReference type="eggNOG" id="KOG0759">
    <property type="taxonomic scope" value="Eukaryota"/>
</dbReference>
<dbReference type="Gene3D" id="1.50.40.10">
    <property type="entry name" value="Mitochondrial carrier domain"/>
    <property type="match status" value="1"/>
</dbReference>
<dbReference type="InterPro" id="IPR023395">
    <property type="entry name" value="MCP_dom_sf"/>
</dbReference>
<comment type="similarity">
    <text evidence="2 9">Belongs to the mitochondrial carrier (TC 2.A.29) family.</text>
</comment>
<evidence type="ECO:0000256" key="6">
    <source>
        <dbReference type="ARBA" id="ARBA00022989"/>
    </source>
</evidence>
<feature type="repeat" description="Solcar" evidence="8">
    <location>
        <begin position="1"/>
        <end position="29"/>
    </location>
</feature>
<keyword evidence="11" id="KW-1185">Reference proteome</keyword>
<proteinExistence type="inferred from homology"/>
<keyword evidence="7 8" id="KW-0472">Membrane</keyword>
<evidence type="ECO:0000256" key="1">
    <source>
        <dbReference type="ARBA" id="ARBA00004141"/>
    </source>
</evidence>
<dbReference type="Pfam" id="PF00153">
    <property type="entry name" value="Mito_carr"/>
    <property type="match status" value="1"/>
</dbReference>
<accession>M7NS01</accession>
<comment type="subcellular location">
    <subcellularLocation>
        <location evidence="1">Membrane</location>
        <topology evidence="1">Multi-pass membrane protein</topology>
    </subcellularLocation>
</comment>
<evidence type="ECO:0000256" key="7">
    <source>
        <dbReference type="ARBA" id="ARBA00023136"/>
    </source>
</evidence>
<dbReference type="STRING" id="1069680.M7NS01"/>
<keyword evidence="4 8" id="KW-0812">Transmembrane</keyword>
<dbReference type="HOGENOM" id="CLU_2455666_0_0_1"/>
<evidence type="ECO:0000313" key="10">
    <source>
        <dbReference type="EMBL" id="EMR11533.1"/>
    </source>
</evidence>
<dbReference type="RefSeq" id="XP_007872434.1">
    <property type="nucleotide sequence ID" value="XM_007874243.1"/>
</dbReference>
<evidence type="ECO:0000256" key="8">
    <source>
        <dbReference type="PROSITE-ProRule" id="PRU00282"/>
    </source>
</evidence>
<evidence type="ECO:0000256" key="4">
    <source>
        <dbReference type="ARBA" id="ARBA00022692"/>
    </source>
</evidence>
<dbReference type="AlphaFoldDB" id="M7NS01"/>
<dbReference type="Proteomes" id="UP000011958">
    <property type="component" value="Unassembled WGS sequence"/>
</dbReference>
<gene>
    <name evidence="10" type="ORF">PNEG_00543</name>
</gene>
<keyword evidence="6" id="KW-1133">Transmembrane helix</keyword>
<evidence type="ECO:0000256" key="2">
    <source>
        <dbReference type="ARBA" id="ARBA00006375"/>
    </source>
</evidence>
<dbReference type="PROSITE" id="PS50920">
    <property type="entry name" value="SOLCAR"/>
    <property type="match status" value="1"/>
</dbReference>
<keyword evidence="3 9" id="KW-0813">Transport</keyword>
<dbReference type="EMBL" id="AFWA02000001">
    <property type="protein sequence ID" value="EMR11533.1"/>
    <property type="molecule type" value="Genomic_DNA"/>
</dbReference>
<dbReference type="GO" id="GO:0016020">
    <property type="term" value="C:membrane"/>
    <property type="evidence" value="ECO:0007669"/>
    <property type="project" value="UniProtKB-SubCell"/>
</dbReference>
<evidence type="ECO:0000313" key="11">
    <source>
        <dbReference type="Proteomes" id="UP000011958"/>
    </source>
</evidence>
<name>M7NS01_PNEMU</name>
<dbReference type="InterPro" id="IPR018108">
    <property type="entry name" value="MCP_transmembrane"/>
</dbReference>
<sequence>MYNGLTTNILRQETYSTVHFGIYYELKSTVSERIWKSLTFSTLICIATISEAIGGVISNPMDIINIRMQNDNSSLYKEEIKRTYSMDYI</sequence>
<evidence type="ECO:0000256" key="5">
    <source>
        <dbReference type="ARBA" id="ARBA00022737"/>
    </source>
</evidence>
<organism evidence="10 11">
    <name type="scientific">Pneumocystis murina (strain B123)</name>
    <name type="common">Mouse pneumocystis pneumonia agent</name>
    <name type="synonym">Pneumocystis carinii f. sp. muris</name>
    <dbReference type="NCBI Taxonomy" id="1069680"/>
    <lineage>
        <taxon>Eukaryota</taxon>
        <taxon>Fungi</taxon>
        <taxon>Dikarya</taxon>
        <taxon>Ascomycota</taxon>
        <taxon>Taphrinomycotina</taxon>
        <taxon>Pneumocystomycetes</taxon>
        <taxon>Pneumocystaceae</taxon>
        <taxon>Pneumocystis</taxon>
    </lineage>
</organism>
<evidence type="ECO:0000256" key="3">
    <source>
        <dbReference type="ARBA" id="ARBA00022448"/>
    </source>
</evidence>
<dbReference type="SUPFAM" id="SSF103506">
    <property type="entry name" value="Mitochondrial carrier"/>
    <property type="match status" value="1"/>
</dbReference>
<keyword evidence="5" id="KW-0677">Repeat</keyword>
<dbReference type="OrthoDB" id="448427at2759"/>
<protein>
    <submittedName>
        <fullName evidence="10">Uncharacterized protein</fullName>
    </submittedName>
</protein>
<dbReference type="VEuPathDB" id="FungiDB:PNEG_00543"/>
<dbReference type="InterPro" id="IPR050391">
    <property type="entry name" value="Mito_Metabolite_Transporter"/>
</dbReference>
<comment type="caution">
    <text evidence="10">The sequence shown here is derived from an EMBL/GenBank/DDBJ whole genome shotgun (WGS) entry which is preliminary data.</text>
</comment>
<reference evidence="11" key="1">
    <citation type="journal article" date="2016" name="Nat. Commun.">
        <title>Genome analysis of three Pneumocystis species reveals adaptation mechanisms to life exclusively in mammalian hosts.</title>
        <authorList>
            <person name="Ma L."/>
            <person name="Chen Z."/>
            <person name="Huang D.W."/>
            <person name="Kutty G."/>
            <person name="Ishihara M."/>
            <person name="Wang H."/>
            <person name="Abouelleil A."/>
            <person name="Bishop L."/>
            <person name="Davey E."/>
            <person name="Deng R."/>
            <person name="Deng X."/>
            <person name="Fan L."/>
            <person name="Fantoni G."/>
            <person name="Fitzgerald M."/>
            <person name="Gogineni E."/>
            <person name="Goldberg J.M."/>
            <person name="Handley G."/>
            <person name="Hu X."/>
            <person name="Huber C."/>
            <person name="Jiao X."/>
            <person name="Jones K."/>
            <person name="Levin J.Z."/>
            <person name="Liu Y."/>
            <person name="Macdonald P."/>
            <person name="Melnikov A."/>
            <person name="Raley C."/>
            <person name="Sassi M."/>
            <person name="Sherman B.T."/>
            <person name="Song X."/>
            <person name="Sykes S."/>
            <person name="Tran B."/>
            <person name="Walsh L."/>
            <person name="Xia Y."/>
            <person name="Yang J."/>
            <person name="Young S."/>
            <person name="Zeng Q."/>
            <person name="Zheng X."/>
            <person name="Stephens R."/>
            <person name="Nusbaum C."/>
            <person name="Birren B.W."/>
            <person name="Azadi P."/>
            <person name="Lempicki R.A."/>
            <person name="Cuomo C.A."/>
            <person name="Kovacs J.A."/>
        </authorList>
    </citation>
    <scope>NUCLEOTIDE SEQUENCE [LARGE SCALE GENOMIC DNA]</scope>
    <source>
        <strain evidence="11">B123</strain>
    </source>
</reference>